<dbReference type="OrthoDB" id="432234at2759"/>
<protein>
    <submittedName>
        <fullName evidence="1">Uncharacterized protein</fullName>
    </submittedName>
</protein>
<sequence>MTLEKVEVDLSRNFEEGMAYVALSRATSLEGLRVLSLSKDNQLGCNPQVREFL</sequence>
<evidence type="ECO:0000313" key="1">
    <source>
        <dbReference type="EMBL" id="KAF2650226.1"/>
    </source>
</evidence>
<gene>
    <name evidence="1" type="ORF">K491DRAFT_697502</name>
</gene>
<accession>A0A6A6SQW9</accession>
<dbReference type="AlphaFoldDB" id="A0A6A6SQW9"/>
<keyword evidence="2" id="KW-1185">Reference proteome</keyword>
<name>A0A6A6SQW9_9PLEO</name>
<dbReference type="PANTHER" id="PTHR47642:SF5">
    <property type="entry name" value="ATP-DEPENDENT DNA HELICASE"/>
    <property type="match status" value="1"/>
</dbReference>
<evidence type="ECO:0000313" key="2">
    <source>
        <dbReference type="Proteomes" id="UP000799324"/>
    </source>
</evidence>
<dbReference type="InterPro" id="IPR051055">
    <property type="entry name" value="PIF1_helicase"/>
</dbReference>
<dbReference type="Proteomes" id="UP000799324">
    <property type="component" value="Unassembled WGS sequence"/>
</dbReference>
<dbReference type="PANTHER" id="PTHR47642">
    <property type="entry name" value="ATP-DEPENDENT DNA HELICASE"/>
    <property type="match status" value="1"/>
</dbReference>
<proteinExistence type="predicted"/>
<dbReference type="EMBL" id="MU004463">
    <property type="protein sequence ID" value="KAF2650226.1"/>
    <property type="molecule type" value="Genomic_DNA"/>
</dbReference>
<organism evidence="1 2">
    <name type="scientific">Lophiostoma macrostomum CBS 122681</name>
    <dbReference type="NCBI Taxonomy" id="1314788"/>
    <lineage>
        <taxon>Eukaryota</taxon>
        <taxon>Fungi</taxon>
        <taxon>Dikarya</taxon>
        <taxon>Ascomycota</taxon>
        <taxon>Pezizomycotina</taxon>
        <taxon>Dothideomycetes</taxon>
        <taxon>Pleosporomycetidae</taxon>
        <taxon>Pleosporales</taxon>
        <taxon>Lophiostomataceae</taxon>
        <taxon>Lophiostoma</taxon>
    </lineage>
</organism>
<reference evidence="1" key="1">
    <citation type="journal article" date="2020" name="Stud. Mycol.">
        <title>101 Dothideomycetes genomes: a test case for predicting lifestyles and emergence of pathogens.</title>
        <authorList>
            <person name="Haridas S."/>
            <person name="Albert R."/>
            <person name="Binder M."/>
            <person name="Bloem J."/>
            <person name="Labutti K."/>
            <person name="Salamov A."/>
            <person name="Andreopoulos B."/>
            <person name="Baker S."/>
            <person name="Barry K."/>
            <person name="Bills G."/>
            <person name="Bluhm B."/>
            <person name="Cannon C."/>
            <person name="Castanera R."/>
            <person name="Culley D."/>
            <person name="Daum C."/>
            <person name="Ezra D."/>
            <person name="Gonzalez J."/>
            <person name="Henrissat B."/>
            <person name="Kuo A."/>
            <person name="Liang C."/>
            <person name="Lipzen A."/>
            <person name="Lutzoni F."/>
            <person name="Magnuson J."/>
            <person name="Mondo S."/>
            <person name="Nolan M."/>
            <person name="Ohm R."/>
            <person name="Pangilinan J."/>
            <person name="Park H.-J."/>
            <person name="Ramirez L."/>
            <person name="Alfaro M."/>
            <person name="Sun H."/>
            <person name="Tritt A."/>
            <person name="Yoshinaga Y."/>
            <person name="Zwiers L.-H."/>
            <person name="Turgeon B."/>
            <person name="Goodwin S."/>
            <person name="Spatafora J."/>
            <person name="Crous P."/>
            <person name="Grigoriev I."/>
        </authorList>
    </citation>
    <scope>NUCLEOTIDE SEQUENCE</scope>
    <source>
        <strain evidence="1">CBS 122681</strain>
    </source>
</reference>